<dbReference type="CDD" id="cd05466">
    <property type="entry name" value="PBP2_LTTR_substrate"/>
    <property type="match status" value="1"/>
</dbReference>
<dbReference type="InterPro" id="IPR050950">
    <property type="entry name" value="HTH-type_LysR_regulators"/>
</dbReference>
<dbReference type="InterPro" id="IPR000847">
    <property type="entry name" value="LysR_HTH_N"/>
</dbReference>
<dbReference type="PRINTS" id="PR00039">
    <property type="entry name" value="HTHLYSR"/>
</dbReference>
<dbReference type="PANTHER" id="PTHR30419:SF8">
    <property type="entry name" value="NITROGEN ASSIMILATION TRANSCRIPTIONAL ACTIVATOR-RELATED"/>
    <property type="match status" value="1"/>
</dbReference>
<evidence type="ECO:0000256" key="1">
    <source>
        <dbReference type="ARBA" id="ARBA00009437"/>
    </source>
</evidence>
<dbReference type="FunFam" id="1.10.10.10:FF:000001">
    <property type="entry name" value="LysR family transcriptional regulator"/>
    <property type="match status" value="1"/>
</dbReference>
<dbReference type="Gene3D" id="3.40.190.290">
    <property type="match status" value="1"/>
</dbReference>
<keyword evidence="2" id="KW-0805">Transcription regulation</keyword>
<keyword evidence="4" id="KW-0804">Transcription</keyword>
<dbReference type="GO" id="GO:0005829">
    <property type="term" value="C:cytosol"/>
    <property type="evidence" value="ECO:0007669"/>
    <property type="project" value="TreeGrafter"/>
</dbReference>
<evidence type="ECO:0000259" key="5">
    <source>
        <dbReference type="PROSITE" id="PS50931"/>
    </source>
</evidence>
<dbReference type="InterPro" id="IPR036388">
    <property type="entry name" value="WH-like_DNA-bd_sf"/>
</dbReference>
<dbReference type="GO" id="GO:0003677">
    <property type="term" value="F:DNA binding"/>
    <property type="evidence" value="ECO:0007669"/>
    <property type="project" value="UniProtKB-KW"/>
</dbReference>
<dbReference type="Proteomes" id="UP000004756">
    <property type="component" value="Unassembled WGS sequence"/>
</dbReference>
<dbReference type="GO" id="GO:0003700">
    <property type="term" value="F:DNA-binding transcription factor activity"/>
    <property type="evidence" value="ECO:0007669"/>
    <property type="project" value="InterPro"/>
</dbReference>
<evidence type="ECO:0000313" key="6">
    <source>
        <dbReference type="EMBL" id="EEG53012.1"/>
    </source>
</evidence>
<dbReference type="Pfam" id="PF00126">
    <property type="entry name" value="HTH_1"/>
    <property type="match status" value="1"/>
</dbReference>
<sequence length="348" mass="39544">MKTAVRPKDMGPGGCFMVVGLYGRTVYGSMVGRSQVPAFTKGDHMQIQQLVYFMKIAELGSMNKAAAELLMTQPNLSRAMMNLEDELNIRIFTRNNKGVVLTEDGKQLYQYTRTILNQMELIEGIASREATPVLSIASYPMISISRLASQVYNNHKDESIRIQLLERRLQRVIETVESGEAELGVILYNSVQSKEVKHMLHYKNIEHNYLGADTWYANVGPESPLYDREEVEAEELLRYPVVRMPDDYFSNLTFYLAVGGVLLTEFKKVVYMSDNAAAVNMMKYTDVFRFGSKINSEDFALHGIRTIPIKNCGVEISLAWIRRKKEILSPVAREFAQRLEAWVGEVLG</sequence>
<keyword evidence="7" id="KW-1185">Reference proteome</keyword>
<reference evidence="6 7" key="1">
    <citation type="submission" date="2009-01" db="EMBL/GenBank/DDBJ databases">
        <authorList>
            <person name="Fulton L."/>
            <person name="Clifton S."/>
            <person name="Fulton B."/>
            <person name="Xu J."/>
            <person name="Minx P."/>
            <person name="Pepin K.H."/>
            <person name="Johnson M."/>
            <person name="Bhonagiri V."/>
            <person name="Nash W.E."/>
            <person name="Mardis E.R."/>
            <person name="Wilson R.K."/>
        </authorList>
    </citation>
    <scope>NUCLEOTIDE SEQUENCE [LARGE SCALE GENOMIC DNA]</scope>
    <source>
        <strain evidence="6 7">DSM 15981</strain>
    </source>
</reference>
<evidence type="ECO:0000256" key="4">
    <source>
        <dbReference type="ARBA" id="ARBA00023163"/>
    </source>
</evidence>
<dbReference type="HOGENOM" id="CLU_039613_32_0_9"/>
<dbReference type="EMBL" id="ACCJ01000408">
    <property type="protein sequence ID" value="EEG53012.1"/>
    <property type="molecule type" value="Genomic_DNA"/>
</dbReference>
<dbReference type="SUPFAM" id="SSF53850">
    <property type="entry name" value="Periplasmic binding protein-like II"/>
    <property type="match status" value="1"/>
</dbReference>
<dbReference type="SUPFAM" id="SSF46785">
    <property type="entry name" value="Winged helix' DNA-binding domain"/>
    <property type="match status" value="1"/>
</dbReference>
<dbReference type="AlphaFoldDB" id="C0D6M5"/>
<dbReference type="Pfam" id="PF03466">
    <property type="entry name" value="LysR_substrate"/>
    <property type="match status" value="1"/>
</dbReference>
<dbReference type="PROSITE" id="PS50931">
    <property type="entry name" value="HTH_LYSR"/>
    <property type="match status" value="1"/>
</dbReference>
<evidence type="ECO:0000256" key="2">
    <source>
        <dbReference type="ARBA" id="ARBA00023015"/>
    </source>
</evidence>
<dbReference type="InterPro" id="IPR036390">
    <property type="entry name" value="WH_DNA-bd_sf"/>
</dbReference>
<reference evidence="6 7" key="2">
    <citation type="submission" date="2009-02" db="EMBL/GenBank/DDBJ databases">
        <title>Draft genome sequence of Clostridium asparagiforme (DSM 15981).</title>
        <authorList>
            <person name="Sudarsanam P."/>
            <person name="Ley R."/>
            <person name="Guruge J."/>
            <person name="Turnbaugh P.J."/>
            <person name="Mahowald M."/>
            <person name="Liep D."/>
            <person name="Gordon J."/>
        </authorList>
    </citation>
    <scope>NUCLEOTIDE SEQUENCE [LARGE SCALE GENOMIC DNA]</scope>
    <source>
        <strain evidence="6 7">DSM 15981</strain>
    </source>
</reference>
<dbReference type="InterPro" id="IPR005119">
    <property type="entry name" value="LysR_subst-bd"/>
</dbReference>
<gene>
    <name evidence="6" type="ORF">CLOSTASPAR_04922</name>
</gene>
<proteinExistence type="inferred from homology"/>
<keyword evidence="3" id="KW-0238">DNA-binding</keyword>
<accession>C0D6M5</accession>
<comment type="similarity">
    <text evidence="1">Belongs to the LysR transcriptional regulatory family.</text>
</comment>
<feature type="domain" description="HTH lysR-type" evidence="5">
    <location>
        <begin position="45"/>
        <end position="102"/>
    </location>
</feature>
<organism evidence="6 7">
    <name type="scientific">[Clostridium] asparagiforme DSM 15981</name>
    <dbReference type="NCBI Taxonomy" id="518636"/>
    <lineage>
        <taxon>Bacteria</taxon>
        <taxon>Bacillati</taxon>
        <taxon>Bacillota</taxon>
        <taxon>Clostridia</taxon>
        <taxon>Lachnospirales</taxon>
        <taxon>Lachnospiraceae</taxon>
        <taxon>Enterocloster</taxon>
    </lineage>
</organism>
<dbReference type="Gene3D" id="1.10.10.10">
    <property type="entry name" value="Winged helix-like DNA-binding domain superfamily/Winged helix DNA-binding domain"/>
    <property type="match status" value="1"/>
</dbReference>
<comment type="caution">
    <text evidence="6">The sequence shown here is derived from an EMBL/GenBank/DDBJ whole genome shotgun (WGS) entry which is preliminary data.</text>
</comment>
<protein>
    <submittedName>
        <fullName evidence="6">Transcriptional regulator, LysR family</fullName>
    </submittedName>
</protein>
<dbReference type="PANTHER" id="PTHR30419">
    <property type="entry name" value="HTH-TYPE TRANSCRIPTIONAL REGULATOR YBHD"/>
    <property type="match status" value="1"/>
</dbReference>
<evidence type="ECO:0000256" key="3">
    <source>
        <dbReference type="ARBA" id="ARBA00023125"/>
    </source>
</evidence>
<name>C0D6M5_9FIRM</name>
<evidence type="ECO:0000313" key="7">
    <source>
        <dbReference type="Proteomes" id="UP000004756"/>
    </source>
</evidence>